<evidence type="ECO:0000313" key="3">
    <source>
        <dbReference type="Proteomes" id="UP001059617"/>
    </source>
</evidence>
<feature type="region of interest" description="Disordered" evidence="1">
    <location>
        <begin position="251"/>
        <end position="270"/>
    </location>
</feature>
<dbReference type="Pfam" id="PF19420">
    <property type="entry name" value="DDAH_eukar"/>
    <property type="match status" value="1"/>
</dbReference>
<evidence type="ECO:0000313" key="2">
    <source>
        <dbReference type="EMBL" id="UWP86585.1"/>
    </source>
</evidence>
<dbReference type="SUPFAM" id="SSF55909">
    <property type="entry name" value="Pentein"/>
    <property type="match status" value="1"/>
</dbReference>
<evidence type="ECO:0000256" key="1">
    <source>
        <dbReference type="SAM" id="MobiDB-lite"/>
    </source>
</evidence>
<dbReference type="Gene3D" id="3.75.10.10">
    <property type="entry name" value="L-arginine/glycine Amidinotransferase, Chain A"/>
    <property type="match status" value="1"/>
</dbReference>
<reference evidence="2" key="1">
    <citation type="submission" date="2021-04" db="EMBL/GenBank/DDBJ databases">
        <authorList>
            <person name="Hartkoorn R.C."/>
            <person name="Beaudoing E."/>
            <person name="Hot D."/>
        </authorList>
    </citation>
    <scope>NUCLEOTIDE SEQUENCE</scope>
    <source>
        <strain evidence="2">NRRL B-16292</strain>
    </source>
</reference>
<dbReference type="EMBL" id="CP073720">
    <property type="protein sequence ID" value="UWP86585.1"/>
    <property type="molecule type" value="Genomic_DNA"/>
</dbReference>
<dbReference type="Proteomes" id="UP001059617">
    <property type="component" value="Chromosome"/>
</dbReference>
<keyword evidence="3" id="KW-1185">Reference proteome</keyword>
<proteinExistence type="predicted"/>
<dbReference type="RefSeq" id="WP_259865901.1">
    <property type="nucleotide sequence ID" value="NZ_BAAAST010000003.1"/>
</dbReference>
<name>A0ABY5WB20_9ACTN</name>
<reference evidence="2" key="2">
    <citation type="submission" date="2022-09" db="EMBL/GenBank/DDBJ databases">
        <title>Biosynthetic gene clusters of Dactylosporangioum fulvum.</title>
        <authorList>
            <person name="Caradec T."/>
        </authorList>
    </citation>
    <scope>NUCLEOTIDE SEQUENCE</scope>
    <source>
        <strain evidence="2">NRRL B-16292</strain>
    </source>
</reference>
<sequence>MNSALLVCDPAHFRIDYEINPYMHTEMQPDQDAATAEHASIVVAHLVAGRRVEYMIAAPECPDMVFTANAALIRGDRAVLGYPPPERKAEMPYFQEWLAGRDYDVIEASYPFSGQGDALVCGDLLLAGYGQRTDPRMHAVLARELSYDVVPLRTVSSRWYDLDLAVAVVDHSRTLAYCPQALDDPSCQRLRGLGLDLIEVSVDEAARLALNLISDGTTVTMSRGAPRLAAALRERGLHVVELDTTELAKGGGGIRSTALTLDNPDPGRPR</sequence>
<gene>
    <name evidence="2" type="ORF">Dfulv_21030</name>
</gene>
<organism evidence="2 3">
    <name type="scientific">Dactylosporangium fulvum</name>
    <dbReference type="NCBI Taxonomy" id="53359"/>
    <lineage>
        <taxon>Bacteria</taxon>
        <taxon>Bacillati</taxon>
        <taxon>Actinomycetota</taxon>
        <taxon>Actinomycetes</taxon>
        <taxon>Micromonosporales</taxon>
        <taxon>Micromonosporaceae</taxon>
        <taxon>Dactylosporangium</taxon>
    </lineage>
</organism>
<accession>A0ABY5WB20</accession>
<protein>
    <submittedName>
        <fullName evidence="2">Arginine deiminase-related protein</fullName>
    </submittedName>
</protein>